<proteinExistence type="predicted"/>
<sequence length="172" mass="18634">MEQENPDPVRQEPAGATTQMRHLTGEVEKIAVEAGIGARRAQRRGKFWNATHLMLGFPAAVLAAVSGATGLTSPDARVPAAVLALLAAGFSSGAAFLRAEARQLANLRRRYAWQDVEVRARLVLAREAYMTEEDLYQALSRLLEQRRAVPSSAIVLSELPAPPTQPDPPQIS</sequence>
<evidence type="ECO:0000313" key="3">
    <source>
        <dbReference type="EMBL" id="AQU68101.1"/>
    </source>
</evidence>
<keyword evidence="2" id="KW-0472">Membrane</keyword>
<feature type="region of interest" description="Disordered" evidence="1">
    <location>
        <begin position="1"/>
        <end position="20"/>
    </location>
</feature>
<keyword evidence="2" id="KW-0812">Transmembrane</keyword>
<evidence type="ECO:0000256" key="2">
    <source>
        <dbReference type="SAM" id="Phobius"/>
    </source>
</evidence>
<feature type="transmembrane region" description="Helical" evidence="2">
    <location>
        <begin position="80"/>
        <end position="99"/>
    </location>
</feature>
<evidence type="ECO:0000313" key="4">
    <source>
        <dbReference type="Proteomes" id="UP000189677"/>
    </source>
</evidence>
<protein>
    <submittedName>
        <fullName evidence="3">Uncharacterized protein</fullName>
    </submittedName>
</protein>
<reference evidence="3 4" key="1">
    <citation type="submission" date="2016-11" db="EMBL/GenBank/DDBJ databases">
        <title>Complete genome sequence of Streptomyces niveus SCSIO 3406.</title>
        <authorList>
            <person name="Zhu Q."/>
            <person name="Cheng W."/>
            <person name="Song Y."/>
            <person name="Li Q."/>
            <person name="Ju J."/>
        </authorList>
    </citation>
    <scope>NUCLEOTIDE SEQUENCE [LARGE SCALE GENOMIC DNA]</scope>
    <source>
        <strain evidence="3 4">SCSIO 3406</strain>
    </source>
</reference>
<keyword evidence="4" id="KW-1185">Reference proteome</keyword>
<dbReference type="Proteomes" id="UP000189677">
    <property type="component" value="Chromosome"/>
</dbReference>
<keyword evidence="2" id="KW-1133">Transmembrane helix</keyword>
<gene>
    <name evidence="3" type="ORF">BBN63_19640</name>
</gene>
<dbReference type="EMBL" id="CP018047">
    <property type="protein sequence ID" value="AQU68101.1"/>
    <property type="molecule type" value="Genomic_DNA"/>
</dbReference>
<feature type="transmembrane region" description="Helical" evidence="2">
    <location>
        <begin position="47"/>
        <end position="68"/>
    </location>
</feature>
<dbReference type="RefSeq" id="WP_203233585.1">
    <property type="nucleotide sequence ID" value="NZ_CP018047.1"/>
</dbReference>
<dbReference type="AlphaFoldDB" id="A0A1U9QWB0"/>
<accession>A0A1U9QWB0</accession>
<name>A0A1U9QWB0_STRNV</name>
<evidence type="ECO:0000256" key="1">
    <source>
        <dbReference type="SAM" id="MobiDB-lite"/>
    </source>
</evidence>
<organism evidence="3 4">
    <name type="scientific">Streptomyces niveus</name>
    <name type="common">Streptomyces spheroides</name>
    <dbReference type="NCBI Taxonomy" id="193462"/>
    <lineage>
        <taxon>Bacteria</taxon>
        <taxon>Bacillati</taxon>
        <taxon>Actinomycetota</taxon>
        <taxon>Actinomycetes</taxon>
        <taxon>Kitasatosporales</taxon>
        <taxon>Streptomycetaceae</taxon>
        <taxon>Streptomyces</taxon>
    </lineage>
</organism>
<dbReference type="KEGG" id="snw:BBN63_19640"/>